<dbReference type="AlphaFoldDB" id="A0AAD7NSE4"/>
<dbReference type="Proteomes" id="UP001215280">
    <property type="component" value="Unassembled WGS sequence"/>
</dbReference>
<evidence type="ECO:0000313" key="2">
    <source>
        <dbReference type="Proteomes" id="UP001215280"/>
    </source>
</evidence>
<proteinExistence type="predicted"/>
<protein>
    <submittedName>
        <fullName evidence="1">Uncharacterized protein</fullName>
    </submittedName>
</protein>
<sequence>MIQVKRCVFMHSTQLSRSLLYIIAGRGDAVVAKFEVVADSEWQRGTYGSSVRQFGTAVVCWGADGWRYADARQMEMMAVDRGMGKQKTYEVRQVRLGNMVLVRAVRYCHWIYRASRSDEDYGNIASERHEYVALIDEKRAGMPFVFENDGASQLRVREVLRRRVKAVVLRPPRIPELYQQTEVWNPQPENVHVEERCEVVQSKMIGIVAWSDVESERHNLEDPDVYGREDPDSYKRL</sequence>
<keyword evidence="2" id="KW-1185">Reference proteome</keyword>
<reference evidence="1" key="1">
    <citation type="submission" date="2023-03" db="EMBL/GenBank/DDBJ databases">
        <title>Massive genome expansion in bonnet fungi (Mycena s.s.) driven by repeated elements and novel gene families across ecological guilds.</title>
        <authorList>
            <consortium name="Lawrence Berkeley National Laboratory"/>
            <person name="Harder C.B."/>
            <person name="Miyauchi S."/>
            <person name="Viragh M."/>
            <person name="Kuo A."/>
            <person name="Thoen E."/>
            <person name="Andreopoulos B."/>
            <person name="Lu D."/>
            <person name="Skrede I."/>
            <person name="Drula E."/>
            <person name="Henrissat B."/>
            <person name="Morin E."/>
            <person name="Kohler A."/>
            <person name="Barry K."/>
            <person name="LaButti K."/>
            <person name="Morin E."/>
            <person name="Salamov A."/>
            <person name="Lipzen A."/>
            <person name="Mereny Z."/>
            <person name="Hegedus B."/>
            <person name="Baldrian P."/>
            <person name="Stursova M."/>
            <person name="Weitz H."/>
            <person name="Taylor A."/>
            <person name="Grigoriev I.V."/>
            <person name="Nagy L.G."/>
            <person name="Martin F."/>
            <person name="Kauserud H."/>
        </authorList>
    </citation>
    <scope>NUCLEOTIDE SEQUENCE</scope>
    <source>
        <strain evidence="1">CBHHK188m</strain>
    </source>
</reference>
<name>A0AAD7NSE4_9AGAR</name>
<gene>
    <name evidence="1" type="ORF">DFH07DRAFT_767970</name>
</gene>
<organism evidence="1 2">
    <name type="scientific">Mycena maculata</name>
    <dbReference type="NCBI Taxonomy" id="230809"/>
    <lineage>
        <taxon>Eukaryota</taxon>
        <taxon>Fungi</taxon>
        <taxon>Dikarya</taxon>
        <taxon>Basidiomycota</taxon>
        <taxon>Agaricomycotina</taxon>
        <taxon>Agaricomycetes</taxon>
        <taxon>Agaricomycetidae</taxon>
        <taxon>Agaricales</taxon>
        <taxon>Marasmiineae</taxon>
        <taxon>Mycenaceae</taxon>
        <taxon>Mycena</taxon>
    </lineage>
</organism>
<dbReference type="EMBL" id="JARJLG010000019">
    <property type="protein sequence ID" value="KAJ7772672.1"/>
    <property type="molecule type" value="Genomic_DNA"/>
</dbReference>
<evidence type="ECO:0000313" key="1">
    <source>
        <dbReference type="EMBL" id="KAJ7772672.1"/>
    </source>
</evidence>
<accession>A0AAD7NSE4</accession>
<comment type="caution">
    <text evidence="1">The sequence shown here is derived from an EMBL/GenBank/DDBJ whole genome shotgun (WGS) entry which is preliminary data.</text>
</comment>